<dbReference type="Gene3D" id="3.40.50.300">
    <property type="entry name" value="P-loop containing nucleotide triphosphate hydrolases"/>
    <property type="match status" value="2"/>
</dbReference>
<dbReference type="FunFam" id="3.40.50.300:FF:000166">
    <property type="entry name" value="vesicle-fusing ATPase isoform X1"/>
    <property type="match status" value="1"/>
</dbReference>
<organism evidence="15 16">
    <name type="scientific">Saitoella complicata (strain BCRC 22490 / CBS 7301 / JCM 7358 / NBRC 10748 / NRRL Y-17804)</name>
    <dbReference type="NCBI Taxonomy" id="698492"/>
    <lineage>
        <taxon>Eukaryota</taxon>
        <taxon>Fungi</taxon>
        <taxon>Dikarya</taxon>
        <taxon>Ascomycota</taxon>
        <taxon>Taphrinomycotina</taxon>
        <taxon>Taphrinomycotina incertae sedis</taxon>
        <taxon>Saitoella</taxon>
    </lineage>
</organism>
<reference evidence="15 16" key="1">
    <citation type="journal article" date="2011" name="J. Gen. Appl. Microbiol.">
        <title>Draft genome sequencing of the enigmatic yeast Saitoella complicata.</title>
        <authorList>
            <person name="Nishida H."/>
            <person name="Hamamoto M."/>
            <person name="Sugiyama J."/>
        </authorList>
    </citation>
    <scope>NUCLEOTIDE SEQUENCE [LARGE SCALE GENOMIC DNA]</scope>
    <source>
        <strain evidence="15 16">NRRL Y-17804</strain>
    </source>
</reference>
<dbReference type="InterPro" id="IPR003338">
    <property type="entry name" value="CDC4_N-term_subdom"/>
</dbReference>
<dbReference type="SUPFAM" id="SSF50692">
    <property type="entry name" value="ADC-like"/>
    <property type="match status" value="1"/>
</dbReference>
<comment type="similarity">
    <text evidence="2">Belongs to the AAA ATPase family.</text>
</comment>
<feature type="compositionally biased region" description="Acidic residues" evidence="12">
    <location>
        <begin position="1101"/>
        <end position="1114"/>
    </location>
</feature>
<dbReference type="GO" id="GO:0035494">
    <property type="term" value="P:SNARE complex disassembly"/>
    <property type="evidence" value="ECO:0007669"/>
    <property type="project" value="InterPro"/>
</dbReference>
<keyword evidence="7" id="KW-0067">ATP-binding</keyword>
<protein>
    <recommendedName>
        <fullName evidence="11">Vesicular-fusion protein SEC18</fullName>
    </recommendedName>
</protein>
<dbReference type="SUPFAM" id="SSF54585">
    <property type="entry name" value="Cdc48 domain 2-like"/>
    <property type="match status" value="1"/>
</dbReference>
<feature type="region of interest" description="Disordered" evidence="12">
    <location>
        <begin position="1226"/>
        <end position="1247"/>
    </location>
</feature>
<evidence type="ECO:0000256" key="2">
    <source>
        <dbReference type="ARBA" id="ARBA00006914"/>
    </source>
</evidence>
<keyword evidence="6" id="KW-0547">Nucleotide-binding</keyword>
<gene>
    <name evidence="15" type="ORF">G7K_2795-t1</name>
</gene>
<evidence type="ECO:0000256" key="4">
    <source>
        <dbReference type="ARBA" id="ARBA00022490"/>
    </source>
</evidence>
<evidence type="ECO:0000256" key="9">
    <source>
        <dbReference type="ARBA" id="ARBA00022927"/>
    </source>
</evidence>
<dbReference type="Gene3D" id="2.40.40.20">
    <property type="match status" value="1"/>
</dbReference>
<dbReference type="InterPro" id="IPR003960">
    <property type="entry name" value="ATPase_AAA_CS"/>
</dbReference>
<dbReference type="GO" id="GO:0005795">
    <property type="term" value="C:Golgi stack"/>
    <property type="evidence" value="ECO:0007669"/>
    <property type="project" value="TreeGrafter"/>
</dbReference>
<dbReference type="Gene3D" id="3.10.330.10">
    <property type="match status" value="1"/>
</dbReference>
<comment type="caution">
    <text evidence="15">The sequence shown here is derived from an EMBL/GenBank/DDBJ whole genome shotgun (WGS) entry which is preliminary data.</text>
</comment>
<keyword evidence="9" id="KW-0653">Protein transport</keyword>
<dbReference type="CDD" id="cd00009">
    <property type="entry name" value="AAA"/>
    <property type="match status" value="1"/>
</dbReference>
<dbReference type="InterPro" id="IPR003959">
    <property type="entry name" value="ATPase_AAA_core"/>
</dbReference>
<dbReference type="InterPro" id="IPR039812">
    <property type="entry name" value="Vesicle-fus_ATPase"/>
</dbReference>
<keyword evidence="5" id="KW-0677">Repeat</keyword>
<dbReference type="GO" id="GO:0005524">
    <property type="term" value="F:ATP binding"/>
    <property type="evidence" value="ECO:0007669"/>
    <property type="project" value="UniProtKB-KW"/>
</dbReference>
<dbReference type="SMART" id="SM01073">
    <property type="entry name" value="CDC48_N"/>
    <property type="match status" value="1"/>
</dbReference>
<evidence type="ECO:0000256" key="5">
    <source>
        <dbReference type="ARBA" id="ARBA00022737"/>
    </source>
</evidence>
<feature type="compositionally biased region" description="Low complexity" evidence="12">
    <location>
        <begin position="1125"/>
        <end position="1138"/>
    </location>
</feature>
<feature type="region of interest" description="Disordered" evidence="12">
    <location>
        <begin position="1"/>
        <end position="71"/>
    </location>
</feature>
<evidence type="ECO:0000256" key="1">
    <source>
        <dbReference type="ARBA" id="ARBA00004496"/>
    </source>
</evidence>
<dbReference type="GO" id="GO:0006270">
    <property type="term" value="P:DNA replication initiation"/>
    <property type="evidence" value="ECO:0007669"/>
    <property type="project" value="InterPro"/>
</dbReference>
<sequence>MDRFRNAFASPTPTSNNAYTPVDPRAGLFDPRRGAPQQQQAPRGVPPPPKQYRDVPPPPQRSQQGSGFSSRVLRVNKIPSDEMAIMNVIAVSPSDFPPDVGHIIIDDQYVLAAQAVPAVAPGTLGASFLQREWAAWSLNQEVTVASYDPFARGDAVYLGTLDVELSFMRPNKGTDQMLDPEDMAQLFTRNYQQQIFAPGQRLVIDYKAIQFRCHVKSVQLVNLAMNEKATTDAAVHSDPRARGVLTPQTIINFYKAPDSSVRLKPSSKRPAANAIIAPDFKFEDMGIGGLDMEFGAIFRRAFASRIFPPGLVEKLGIQHVKGLLLYGPPGTGKTLMARQIGKMLNAREPKIVNGPEILNKFVGQSEENIRKLFADAEKEQKEKGDESGLHIIIFDELDAICKQRGSKNDGTGVGDSVVNQLLAKMDGVDQLNNILIIGMTNRMDMIDEALLRAGRLEVHMEISLPDESGRVQILKIHTAKMRDNHIMAPDVDIEELASLTKNFTGADISGLVKSASSFAFNRHVKVGTMAGVSEDIENMKVTRDDFMHALEEVKPAFGVSEEELATCIQNGIVSFSSGIENILQEGRLFIQQVRQSERTPLVSVLMHGPSGSGKTALAASIAMASEFPFVKLISPESMIGYTEASKVAAINKVFNDSYKSPLSVVVVDNIERLLDWVPIGPRFSNAVLQALMVLLRKQPPKGRRLLILATTTERSVLQQMDLLSCFDSDLPVPTVNTEEELAHVLKTTDAFSEAEVRGITQELEGLTGSNHVGVGIKRILTMIETARQDEDAPGRFVELTSKAIAQAGPRRVVVAQLAAPQQTRDVPYKHTKNRAGNSHSASASHSISIFHPSPSSFVNHSTSVSSCNSCHQVSTYTAAVLEQYTPVGANLHGLHHTRGLWQRVPEDQIGFHLGIMSGLAVRLSGCGRVVRLQDAIAQGMLKADYIPHEIHPVTGWDDLSVARERLIENNIDLRYIFMLGFGNTMDLCDLFPVRPDVVVYVIDSHRPYNLANLFGEHDNIKVFDDGEVAELGSEKKAMQALFDMEKEGLLGENGELSDTDDEDEEDSEDDDDRDNGGDNGADEEEEPMSSNGKRKSPSADSDQDEDDPADESDSAEPPRQRRKTSPTTSAPATPQKKTGNPRKELRRVYRKNLTRVNEYYGRGSWFGEGAAALVFSMASDLGREDNEMLWCGIVALAYQQTHGRVKSDEQYDQYYLHYRDEVQRLNPPNLSHSLRSRLGSKKSASDTSIRTEQEFRFMMVRHWSLYDAMLHSPYLATRLQIWDETGIRRFHKMLAKMGFSLQQCRQTYTHMDVDLKRALKDTLQKVSPVYGLDDVEYPSFVREWGYKCTLSASDAAYALSALLEAGKGGVKNPLANGGPKHNENASNNPTEKRDEEEAAQEDSWIQHFWDAWDALSSVDALRKALTTAMDLQRAIVRTGTSIIDKRGIKRLQSFRMAVVREGPDVLILGHPGALTKLALWVAEAINEQEKEHGRVNTLPFVIALLNEATDSFLVVGTDTVAPNSPVGARQNKFGNAFHEVSQSNAARSRLKGFEASVVEVRREDVGPFFEQLSMHALR</sequence>
<name>A0A0E9NGT7_SAICN</name>
<dbReference type="InterPro" id="IPR003593">
    <property type="entry name" value="AAA+_ATPase"/>
</dbReference>
<dbReference type="InterPro" id="IPR009010">
    <property type="entry name" value="Asp_de-COase-like_dom_sf"/>
</dbReference>
<feature type="compositionally biased region" description="Low complexity" evidence="12">
    <location>
        <begin position="61"/>
        <end position="71"/>
    </location>
</feature>
<reference evidence="15 16" key="3">
    <citation type="journal article" date="2015" name="Genome Announc.">
        <title>Draft Genome Sequence of the Archiascomycetous Yeast Saitoella complicata.</title>
        <authorList>
            <person name="Yamauchi K."/>
            <person name="Kondo S."/>
            <person name="Hamamoto M."/>
            <person name="Takahashi Y."/>
            <person name="Ogura Y."/>
            <person name="Hayashi T."/>
            <person name="Nishida H."/>
        </authorList>
    </citation>
    <scope>NUCLEOTIDE SEQUENCE [LARGE SCALE GENOMIC DNA]</scope>
    <source>
        <strain evidence="15 16">NRRL Y-17804</strain>
    </source>
</reference>
<dbReference type="InterPro" id="IPR041569">
    <property type="entry name" value="AAA_lid_3"/>
</dbReference>
<dbReference type="SMART" id="SM00382">
    <property type="entry name" value="AAA"/>
    <property type="match status" value="2"/>
</dbReference>
<dbReference type="InterPro" id="IPR029067">
    <property type="entry name" value="CDC48_domain_2-like_sf"/>
</dbReference>
<evidence type="ECO:0000256" key="3">
    <source>
        <dbReference type="ARBA" id="ARBA00022448"/>
    </source>
</evidence>
<feature type="domain" description="AAA+ ATPase" evidence="13">
    <location>
        <begin position="600"/>
        <end position="736"/>
    </location>
</feature>
<feature type="region of interest" description="Disordered" evidence="12">
    <location>
        <begin position="1371"/>
        <end position="1399"/>
    </location>
</feature>
<dbReference type="EMBL" id="BACD03000016">
    <property type="protein sequence ID" value="GAO48625.1"/>
    <property type="molecule type" value="Genomic_DNA"/>
</dbReference>
<keyword evidence="8" id="KW-0931">ER-Golgi transport</keyword>
<feature type="region of interest" description="Disordered" evidence="12">
    <location>
        <begin position="1047"/>
        <end position="1149"/>
    </location>
</feature>
<dbReference type="PANTHER" id="PTHR23078:SF3">
    <property type="entry name" value="VESICLE-FUSING ATPASE"/>
    <property type="match status" value="1"/>
</dbReference>
<feature type="compositionally biased region" description="Acidic residues" evidence="12">
    <location>
        <begin position="1055"/>
        <end position="1073"/>
    </location>
</feature>
<feature type="compositionally biased region" description="Pro residues" evidence="12">
    <location>
        <begin position="44"/>
        <end position="60"/>
    </location>
</feature>
<evidence type="ECO:0000313" key="15">
    <source>
        <dbReference type="EMBL" id="GAO48625.1"/>
    </source>
</evidence>
<feature type="domain" description="AAA+ ATPase" evidence="13">
    <location>
        <begin position="319"/>
        <end position="466"/>
    </location>
</feature>
<dbReference type="GO" id="GO:0043001">
    <property type="term" value="P:Golgi to plasma membrane protein transport"/>
    <property type="evidence" value="ECO:0007669"/>
    <property type="project" value="TreeGrafter"/>
</dbReference>
<keyword evidence="4" id="KW-0963">Cytoplasm</keyword>
<feature type="domain" description="CDC48 N-terminal subdomain" evidence="14">
    <location>
        <begin position="72"/>
        <end position="150"/>
    </location>
</feature>
<dbReference type="InterPro" id="IPR027417">
    <property type="entry name" value="P-loop_NTPase"/>
</dbReference>
<evidence type="ECO:0000256" key="8">
    <source>
        <dbReference type="ARBA" id="ARBA00022892"/>
    </source>
</evidence>
<dbReference type="CDD" id="cd19504">
    <property type="entry name" value="RecA-like_NSF-SEC18_r1-like"/>
    <property type="match status" value="1"/>
</dbReference>
<dbReference type="FunFam" id="1.10.8.60:FF:000026">
    <property type="entry name" value="vesicle-fusing ATPase isoform X1"/>
    <property type="match status" value="1"/>
</dbReference>
<evidence type="ECO:0000256" key="7">
    <source>
        <dbReference type="ARBA" id="ARBA00022840"/>
    </source>
</evidence>
<dbReference type="FunFam" id="3.40.50.300:FF:000187">
    <property type="entry name" value="Vesicular-fusion ATPase SEC18"/>
    <property type="match status" value="1"/>
</dbReference>
<dbReference type="GO" id="GO:0016887">
    <property type="term" value="F:ATP hydrolysis activity"/>
    <property type="evidence" value="ECO:0007669"/>
    <property type="project" value="InterPro"/>
</dbReference>
<feature type="compositionally biased region" description="Low complexity" evidence="12">
    <location>
        <begin position="34"/>
        <end position="43"/>
    </location>
</feature>
<comment type="function">
    <text evidence="10">Required for vesicle-mediated transport. Catalyzes the fusion of transport vesicles within the Golgi cisternae. Is also required for transport from the endoplasmic reticulum to the Golgi stack. Seems to function as a fusion protein required for the delivery of cargo proteins to all compartments of the Golgi stack independent of vesicle origin.</text>
</comment>
<keyword evidence="16" id="KW-1185">Reference proteome</keyword>
<dbReference type="Proteomes" id="UP000033140">
    <property type="component" value="Unassembled WGS sequence"/>
</dbReference>
<dbReference type="FunFam" id="2.40.40.20:FF:000012">
    <property type="entry name" value="Vesicle-fusing ATPase protein"/>
    <property type="match status" value="1"/>
</dbReference>
<accession>A0A0E9NGT7</accession>
<dbReference type="Pfam" id="PF00004">
    <property type="entry name" value="AAA"/>
    <property type="match status" value="2"/>
</dbReference>
<evidence type="ECO:0000313" key="16">
    <source>
        <dbReference type="Proteomes" id="UP000033140"/>
    </source>
</evidence>
<evidence type="ECO:0000259" key="14">
    <source>
        <dbReference type="SMART" id="SM01073"/>
    </source>
</evidence>
<comment type="subcellular location">
    <subcellularLocation>
        <location evidence="1">Cytoplasm</location>
    </subcellularLocation>
</comment>
<keyword evidence="3" id="KW-0813">Transport</keyword>
<dbReference type="GO" id="GO:0006891">
    <property type="term" value="P:intra-Golgi vesicle-mediated transport"/>
    <property type="evidence" value="ECO:0007669"/>
    <property type="project" value="TreeGrafter"/>
</dbReference>
<proteinExistence type="inferred from homology"/>
<evidence type="ECO:0000256" key="10">
    <source>
        <dbReference type="ARBA" id="ARBA00056429"/>
    </source>
</evidence>
<dbReference type="Pfam" id="PF02724">
    <property type="entry name" value="CDC45"/>
    <property type="match status" value="1"/>
</dbReference>
<reference evidence="15 16" key="2">
    <citation type="journal article" date="2014" name="J. Gen. Appl. Microbiol.">
        <title>The early diverging ascomycetous budding yeast Saitoella complicata has three histone deacetylases belonging to the Clr6, Hos2, and Rpd3 lineages.</title>
        <authorList>
            <person name="Nishida H."/>
            <person name="Matsumoto T."/>
            <person name="Kondo S."/>
            <person name="Hamamoto M."/>
            <person name="Yoshikawa H."/>
        </authorList>
    </citation>
    <scope>NUCLEOTIDE SEQUENCE [LARGE SCALE GENOMIC DNA]</scope>
    <source>
        <strain evidence="15 16">NRRL Y-17804</strain>
    </source>
</reference>
<dbReference type="STRING" id="698492.A0A0E9NGT7"/>
<evidence type="ECO:0000256" key="12">
    <source>
        <dbReference type="SAM" id="MobiDB-lite"/>
    </source>
</evidence>
<dbReference type="PROSITE" id="PS00674">
    <property type="entry name" value="AAA"/>
    <property type="match status" value="1"/>
</dbReference>
<dbReference type="PANTHER" id="PTHR23078">
    <property type="entry name" value="VESICULAR-FUSION PROTEIN NSF"/>
    <property type="match status" value="1"/>
</dbReference>
<evidence type="ECO:0000259" key="13">
    <source>
        <dbReference type="SMART" id="SM00382"/>
    </source>
</evidence>
<evidence type="ECO:0000256" key="11">
    <source>
        <dbReference type="ARBA" id="ARBA00068637"/>
    </source>
</evidence>
<dbReference type="SUPFAM" id="SSF52540">
    <property type="entry name" value="P-loop containing nucleoside triphosphate hydrolases"/>
    <property type="match status" value="2"/>
</dbReference>
<dbReference type="Gene3D" id="1.10.8.60">
    <property type="match status" value="2"/>
</dbReference>
<dbReference type="InterPro" id="IPR003874">
    <property type="entry name" value="CDC45"/>
</dbReference>
<evidence type="ECO:0000256" key="6">
    <source>
        <dbReference type="ARBA" id="ARBA00022741"/>
    </source>
</evidence>
<dbReference type="Pfam" id="PF17862">
    <property type="entry name" value="AAA_lid_3"/>
    <property type="match status" value="1"/>
</dbReference>
<feature type="compositionally biased region" description="Polar residues" evidence="12">
    <location>
        <begin position="9"/>
        <end position="19"/>
    </location>
</feature>